<sequence>VLQRSSPVIDTVRSAKGKPPGGDGALSPLSVRMSELGPIQNSNEEEQEDKENVAIETIVEEAAETEDVAKVGRNPGLTRLEVVLSSSFPTSKEASACGRNGAP</sequence>
<organism evidence="3">
    <name type="scientific">Perkinsus marinus (strain ATCC 50983 / TXsc)</name>
    <dbReference type="NCBI Taxonomy" id="423536"/>
    <lineage>
        <taxon>Eukaryota</taxon>
        <taxon>Sar</taxon>
        <taxon>Alveolata</taxon>
        <taxon>Perkinsozoa</taxon>
        <taxon>Perkinsea</taxon>
        <taxon>Perkinsida</taxon>
        <taxon>Perkinsidae</taxon>
        <taxon>Perkinsus</taxon>
    </lineage>
</organism>
<protein>
    <submittedName>
        <fullName evidence="2">Uncharacterized protein</fullName>
    </submittedName>
</protein>
<evidence type="ECO:0000313" key="3">
    <source>
        <dbReference type="Proteomes" id="UP000007800"/>
    </source>
</evidence>
<evidence type="ECO:0000256" key="1">
    <source>
        <dbReference type="SAM" id="MobiDB-lite"/>
    </source>
</evidence>
<feature type="region of interest" description="Disordered" evidence="1">
    <location>
        <begin position="1"/>
        <end position="28"/>
    </location>
</feature>
<dbReference type="InParanoid" id="C5L6N9"/>
<gene>
    <name evidence="2" type="ORF">Pmar_PMAR010371</name>
</gene>
<proteinExistence type="predicted"/>
<dbReference type="EMBL" id="GG679788">
    <property type="protein sequence ID" value="EER07604.1"/>
    <property type="molecule type" value="Genomic_DNA"/>
</dbReference>
<accession>C5L6N9</accession>
<dbReference type="GeneID" id="9042080"/>
<evidence type="ECO:0000313" key="2">
    <source>
        <dbReference type="EMBL" id="EER07604.1"/>
    </source>
</evidence>
<feature type="non-terminal residue" evidence="2">
    <location>
        <position position="1"/>
    </location>
</feature>
<dbReference type="RefSeq" id="XP_002775788.1">
    <property type="nucleotide sequence ID" value="XM_002775742.1"/>
</dbReference>
<dbReference type="Proteomes" id="UP000007800">
    <property type="component" value="Unassembled WGS sequence"/>
</dbReference>
<keyword evidence="3" id="KW-1185">Reference proteome</keyword>
<name>C5L6N9_PERM5</name>
<dbReference type="AlphaFoldDB" id="C5L6N9"/>
<reference evidence="2 3" key="1">
    <citation type="submission" date="2008-07" db="EMBL/GenBank/DDBJ databases">
        <authorList>
            <person name="El-Sayed N."/>
            <person name="Caler E."/>
            <person name="Inman J."/>
            <person name="Amedeo P."/>
            <person name="Hass B."/>
            <person name="Wortman J."/>
        </authorList>
    </citation>
    <scope>NUCLEOTIDE SEQUENCE [LARGE SCALE GENOMIC DNA]</scope>
    <source>
        <strain evidence="3">ATCC 50983 / TXsc</strain>
    </source>
</reference>